<dbReference type="PIRSF" id="PIRSF035170">
    <property type="entry name" value="HD_phosphohydro"/>
    <property type="match status" value="1"/>
</dbReference>
<dbReference type="SUPFAM" id="SSF109604">
    <property type="entry name" value="HD-domain/PDEase-like"/>
    <property type="match status" value="1"/>
</dbReference>
<evidence type="ECO:0000313" key="2">
    <source>
        <dbReference type="Proteomes" id="UP000563094"/>
    </source>
</evidence>
<comment type="caution">
    <text evidence="1">The sequence shown here is derived from an EMBL/GenBank/DDBJ whole genome shotgun (WGS) entry which is preliminary data.</text>
</comment>
<dbReference type="InterPro" id="IPR009218">
    <property type="entry name" value="HD_phosphohydro"/>
</dbReference>
<proteinExistence type="predicted"/>
<name>A0A839GXN8_9BACT</name>
<organism evidence="1 2">
    <name type="scientific">Rufibacter quisquiliarum</name>
    <dbReference type="NCBI Taxonomy" id="1549639"/>
    <lineage>
        <taxon>Bacteria</taxon>
        <taxon>Pseudomonadati</taxon>
        <taxon>Bacteroidota</taxon>
        <taxon>Cytophagia</taxon>
        <taxon>Cytophagales</taxon>
        <taxon>Hymenobacteraceae</taxon>
        <taxon>Rufibacter</taxon>
    </lineage>
</organism>
<gene>
    <name evidence="1" type="ORF">FHS90_003943</name>
</gene>
<keyword evidence="2" id="KW-1185">Reference proteome</keyword>
<dbReference type="Proteomes" id="UP000563094">
    <property type="component" value="Unassembled WGS sequence"/>
</dbReference>
<dbReference type="PANTHER" id="PTHR21174:SF0">
    <property type="entry name" value="HD PHOSPHOHYDROLASE FAMILY PROTEIN-RELATED"/>
    <property type="match status" value="1"/>
</dbReference>
<reference evidence="1 2" key="1">
    <citation type="submission" date="2020-08" db="EMBL/GenBank/DDBJ databases">
        <title>Genomic Encyclopedia of Type Strains, Phase IV (KMG-IV): sequencing the most valuable type-strain genomes for metagenomic binning, comparative biology and taxonomic classification.</title>
        <authorList>
            <person name="Goeker M."/>
        </authorList>
    </citation>
    <scope>NUCLEOTIDE SEQUENCE [LARGE SCALE GENOMIC DNA]</scope>
    <source>
        <strain evidence="1 2">DSM 29854</strain>
    </source>
</reference>
<dbReference type="RefSeq" id="WP_182514170.1">
    <property type="nucleotide sequence ID" value="NZ_JACJIQ010000019.1"/>
</dbReference>
<dbReference type="EMBL" id="JACJIQ010000019">
    <property type="protein sequence ID" value="MBA9079208.1"/>
    <property type="molecule type" value="Genomic_DNA"/>
</dbReference>
<accession>A0A839GXN8</accession>
<dbReference type="Gene3D" id="1.10.3210.10">
    <property type="entry name" value="Hypothetical protein af1432"/>
    <property type="match status" value="1"/>
</dbReference>
<dbReference type="AlphaFoldDB" id="A0A839GXN8"/>
<keyword evidence="1" id="KW-0378">Hydrolase</keyword>
<dbReference type="PANTHER" id="PTHR21174">
    <property type="match status" value="1"/>
</dbReference>
<protein>
    <submittedName>
        <fullName evidence="1">Putative metal-dependent HD superfamily phosphohydrolase</fullName>
    </submittedName>
</protein>
<dbReference type="GO" id="GO:0016787">
    <property type="term" value="F:hydrolase activity"/>
    <property type="evidence" value="ECO:0007669"/>
    <property type="project" value="UniProtKB-KW"/>
</dbReference>
<sequence length="209" mass="24504">MTPALYPVWQDLLLNFTQEETRIQQLWAELEAAYSGKNRHYHTLHHIQSMLQLAETHQVRAQGPLLLKLAIFYHDAVYKTTRNDNEEKSAQLACQRMKGLVLPPADLDQLGHMILATKQHQRQPQPDTNLLLDLDLSILGSGWLTYWEYTQLIRKEYSVYPDVLYKPGRRKVLQHFLDQEQIFKTGHFTALFEAQAKENLRRELDILAR</sequence>
<evidence type="ECO:0000313" key="1">
    <source>
        <dbReference type="EMBL" id="MBA9079208.1"/>
    </source>
</evidence>